<organism evidence="1 2">
    <name type="scientific">Streptococcus intermedius</name>
    <dbReference type="NCBI Taxonomy" id="1338"/>
    <lineage>
        <taxon>Bacteria</taxon>
        <taxon>Bacillati</taxon>
        <taxon>Bacillota</taxon>
        <taxon>Bacilli</taxon>
        <taxon>Lactobacillales</taxon>
        <taxon>Streptococcaceae</taxon>
        <taxon>Streptococcus</taxon>
        <taxon>Streptococcus anginosus group</taxon>
    </lineage>
</organism>
<dbReference type="Proteomes" id="UP000217792">
    <property type="component" value="Chromosome"/>
</dbReference>
<gene>
    <name evidence="1" type="ORF">SITYG_09030</name>
</gene>
<dbReference type="RefSeq" id="WP_158467588.1">
    <property type="nucleotide sequence ID" value="NZ_AP014880.1"/>
</dbReference>
<name>A0AAD1C7W0_STRIT</name>
<evidence type="ECO:0000313" key="2">
    <source>
        <dbReference type="Proteomes" id="UP000217792"/>
    </source>
</evidence>
<sequence>MPQNDKEYSKEEAEQAKKDIQRLVKEKSGIVKLDFNKQEDIDRFFGDEEFLLNVD</sequence>
<proteinExistence type="predicted"/>
<protein>
    <submittedName>
        <fullName evidence="1">Uncharacterized protein</fullName>
    </submittedName>
</protein>
<dbReference type="EMBL" id="AP014880">
    <property type="protein sequence ID" value="BAW16886.1"/>
    <property type="molecule type" value="Genomic_DNA"/>
</dbReference>
<accession>A0AAD1C7W0</accession>
<reference evidence="1 2" key="1">
    <citation type="journal article" date="2017" name="Infect. Immun.">
        <title>Characterization of the Pathogenicity of Streptococcus intermedius TYG1620 Isolated from a Human Brain Abscess Based on the Complete Genome Sequence with Transcriptome Analysis and Transposon Mutagenesis in a Murine Subcutaneous Abscess Model.</title>
        <authorList>
            <person name="Hasegawa N."/>
            <person name="Sekizuka T."/>
            <person name="Sugi Y."/>
            <person name="Kawakami N."/>
            <person name="Ogasawara Y."/>
            <person name="Kato K."/>
            <person name="Yamashita A."/>
            <person name="Takeuchi F."/>
            <person name="Kuroda M."/>
        </authorList>
    </citation>
    <scope>NUCLEOTIDE SEQUENCE [LARGE SCALE GENOMIC DNA]</scope>
    <source>
        <strain evidence="1 2">TYG1620</strain>
    </source>
</reference>
<dbReference type="AlphaFoldDB" id="A0AAD1C7W0"/>
<evidence type="ECO:0000313" key="1">
    <source>
        <dbReference type="EMBL" id="BAW16886.1"/>
    </source>
</evidence>